<feature type="compositionally biased region" description="Polar residues" evidence="1">
    <location>
        <begin position="1"/>
        <end position="11"/>
    </location>
</feature>
<dbReference type="VEuPathDB" id="FungiDB:Z520_10072"/>
<name>A0A0D2JM22_9EURO</name>
<dbReference type="Proteomes" id="UP000053411">
    <property type="component" value="Unassembled WGS sequence"/>
</dbReference>
<dbReference type="GeneID" id="27715818"/>
<organism evidence="2 3">
    <name type="scientific">Fonsecaea multimorphosa CBS 102226</name>
    <dbReference type="NCBI Taxonomy" id="1442371"/>
    <lineage>
        <taxon>Eukaryota</taxon>
        <taxon>Fungi</taxon>
        <taxon>Dikarya</taxon>
        <taxon>Ascomycota</taxon>
        <taxon>Pezizomycotina</taxon>
        <taxon>Eurotiomycetes</taxon>
        <taxon>Chaetothyriomycetidae</taxon>
        <taxon>Chaetothyriales</taxon>
        <taxon>Herpotrichiellaceae</taxon>
        <taxon>Fonsecaea</taxon>
    </lineage>
</organism>
<keyword evidence="3" id="KW-1185">Reference proteome</keyword>
<feature type="compositionally biased region" description="Basic and acidic residues" evidence="1">
    <location>
        <begin position="27"/>
        <end position="37"/>
    </location>
</feature>
<feature type="region of interest" description="Disordered" evidence="1">
    <location>
        <begin position="1"/>
        <end position="43"/>
    </location>
</feature>
<protein>
    <submittedName>
        <fullName evidence="2">Uncharacterized protein</fullName>
    </submittedName>
</protein>
<accession>A0A0D2JM22</accession>
<evidence type="ECO:0000313" key="3">
    <source>
        <dbReference type="Proteomes" id="UP000053411"/>
    </source>
</evidence>
<dbReference type="AlphaFoldDB" id="A0A0D2JM22"/>
<evidence type="ECO:0000256" key="1">
    <source>
        <dbReference type="SAM" id="MobiDB-lite"/>
    </source>
</evidence>
<evidence type="ECO:0000313" key="2">
    <source>
        <dbReference type="EMBL" id="KIX94362.1"/>
    </source>
</evidence>
<dbReference type="EMBL" id="KN848088">
    <property type="protein sequence ID" value="KIX94362.1"/>
    <property type="molecule type" value="Genomic_DNA"/>
</dbReference>
<reference evidence="2 3" key="1">
    <citation type="submission" date="2015-01" db="EMBL/GenBank/DDBJ databases">
        <title>The Genome Sequence of Fonsecaea multimorphosa CBS 102226.</title>
        <authorList>
            <consortium name="The Broad Institute Genomics Platform"/>
            <person name="Cuomo C."/>
            <person name="de Hoog S."/>
            <person name="Gorbushina A."/>
            <person name="Stielow B."/>
            <person name="Teixiera M."/>
            <person name="Abouelleil A."/>
            <person name="Chapman S.B."/>
            <person name="Priest M."/>
            <person name="Young S.K."/>
            <person name="Wortman J."/>
            <person name="Nusbaum C."/>
            <person name="Birren B."/>
        </authorList>
    </citation>
    <scope>NUCLEOTIDE SEQUENCE [LARGE SCALE GENOMIC DNA]</scope>
    <source>
        <strain evidence="2 3">CBS 102226</strain>
    </source>
</reference>
<sequence>MTADSQGTTAQIGHPGTEPQQQVGGPHHKETVPKEEATLEEQELNERHKILSWTVYYVDDYLIHYSEKAGSG</sequence>
<gene>
    <name evidence="2" type="ORF">Z520_10072</name>
</gene>
<dbReference type="RefSeq" id="XP_016628485.1">
    <property type="nucleotide sequence ID" value="XM_016780566.1"/>
</dbReference>
<proteinExistence type="predicted"/>